<organism evidence="2 3">
    <name type="scientific">Halopseudomonas pertucinogena</name>
    <dbReference type="NCBI Taxonomy" id="86175"/>
    <lineage>
        <taxon>Bacteria</taxon>
        <taxon>Pseudomonadati</taxon>
        <taxon>Pseudomonadota</taxon>
        <taxon>Gammaproteobacteria</taxon>
        <taxon>Pseudomonadales</taxon>
        <taxon>Pseudomonadaceae</taxon>
        <taxon>Halopseudomonas</taxon>
    </lineage>
</organism>
<name>A0ABQ2CT62_9GAMM</name>
<dbReference type="Proteomes" id="UP000633263">
    <property type="component" value="Unassembled WGS sequence"/>
</dbReference>
<evidence type="ECO:0000256" key="1">
    <source>
        <dbReference type="SAM" id="MobiDB-lite"/>
    </source>
</evidence>
<evidence type="ECO:0008006" key="4">
    <source>
        <dbReference type="Google" id="ProtNLM"/>
    </source>
</evidence>
<dbReference type="EMBL" id="BMNN01000006">
    <property type="protein sequence ID" value="GGJ06536.1"/>
    <property type="molecule type" value="Genomic_DNA"/>
</dbReference>
<protein>
    <recommendedName>
        <fullName evidence="4">HK97 gp10 family phage protein</fullName>
    </recommendedName>
</protein>
<evidence type="ECO:0000313" key="2">
    <source>
        <dbReference type="EMBL" id="GGJ06536.1"/>
    </source>
</evidence>
<sequence length="131" mass="14259">MSFSGDMQRFITKTTTAHNTIARVATLELFSGVIRATPVDTGRARGGWQTGVGSAPKGDNKRLDKTAAEPLAEVERNTPPGAGQVTYLANNVPYIMNLEQGTSRQAPEGMVRKNMDRVQKMVDAAIRKNRV</sequence>
<proteinExistence type="predicted"/>
<accession>A0ABQ2CT62</accession>
<dbReference type="RefSeq" id="WP_188636936.1">
    <property type="nucleotide sequence ID" value="NZ_BMNN01000006.1"/>
</dbReference>
<reference evidence="3" key="1">
    <citation type="journal article" date="2019" name="Int. J. Syst. Evol. Microbiol.">
        <title>The Global Catalogue of Microorganisms (GCM) 10K type strain sequencing project: providing services to taxonomists for standard genome sequencing and annotation.</title>
        <authorList>
            <consortium name="The Broad Institute Genomics Platform"/>
            <consortium name="The Broad Institute Genome Sequencing Center for Infectious Disease"/>
            <person name="Wu L."/>
            <person name="Ma J."/>
        </authorList>
    </citation>
    <scope>NUCLEOTIDE SEQUENCE [LARGE SCALE GENOMIC DNA]</scope>
    <source>
        <strain evidence="3">JCM 11590</strain>
    </source>
</reference>
<evidence type="ECO:0000313" key="3">
    <source>
        <dbReference type="Proteomes" id="UP000633263"/>
    </source>
</evidence>
<gene>
    <name evidence="2" type="ORF">GCM10009083_24430</name>
</gene>
<keyword evidence="3" id="KW-1185">Reference proteome</keyword>
<comment type="caution">
    <text evidence="2">The sequence shown here is derived from an EMBL/GenBank/DDBJ whole genome shotgun (WGS) entry which is preliminary data.</text>
</comment>
<feature type="region of interest" description="Disordered" evidence="1">
    <location>
        <begin position="40"/>
        <end position="62"/>
    </location>
</feature>